<dbReference type="InterPro" id="IPR005123">
    <property type="entry name" value="Oxoglu/Fe-dep_dioxygenase_dom"/>
</dbReference>
<dbReference type="InterPro" id="IPR050231">
    <property type="entry name" value="Iron_ascorbate_oxido_reductase"/>
</dbReference>
<keyword evidence="1 3" id="KW-0479">Metal-binding</keyword>
<dbReference type="GO" id="GO:0016491">
    <property type="term" value="F:oxidoreductase activity"/>
    <property type="evidence" value="ECO:0007669"/>
    <property type="project" value="UniProtKB-KW"/>
</dbReference>
<dbReference type="InterPro" id="IPR027443">
    <property type="entry name" value="IPNS-like_sf"/>
</dbReference>
<keyword evidence="3" id="KW-0560">Oxidoreductase</keyword>
<proteinExistence type="inferred from homology"/>
<comment type="caution">
    <text evidence="5">The sequence shown here is derived from an EMBL/GenBank/DDBJ whole genome shotgun (WGS) entry which is preliminary data.</text>
</comment>
<dbReference type="Proteomes" id="UP001558713">
    <property type="component" value="Unassembled WGS sequence"/>
</dbReference>
<dbReference type="EMBL" id="JBANAX010000693">
    <property type="protein sequence ID" value="KAL1197229.1"/>
    <property type="molecule type" value="Genomic_DNA"/>
</dbReference>
<accession>A0ABD1A2N4</accession>
<dbReference type="AlphaFoldDB" id="A0ABD1A2N4"/>
<evidence type="ECO:0000256" key="1">
    <source>
        <dbReference type="ARBA" id="ARBA00022723"/>
    </source>
</evidence>
<dbReference type="Gene3D" id="2.60.120.330">
    <property type="entry name" value="B-lactam Antibiotic, Isopenicillin N Synthase, Chain"/>
    <property type="match status" value="1"/>
</dbReference>
<gene>
    <name evidence="5" type="ORF">V5N11_011378</name>
</gene>
<evidence type="ECO:0000313" key="5">
    <source>
        <dbReference type="EMBL" id="KAL1197229.1"/>
    </source>
</evidence>
<keyword evidence="6" id="KW-1185">Reference proteome</keyword>
<dbReference type="PROSITE" id="PS51471">
    <property type="entry name" value="FE2OG_OXY"/>
    <property type="match status" value="1"/>
</dbReference>
<dbReference type="InterPro" id="IPR026992">
    <property type="entry name" value="DIOX_N"/>
</dbReference>
<evidence type="ECO:0000259" key="4">
    <source>
        <dbReference type="PROSITE" id="PS51471"/>
    </source>
</evidence>
<dbReference type="InterPro" id="IPR044861">
    <property type="entry name" value="IPNS-like_FE2OG_OXY"/>
</dbReference>
<name>A0ABD1A2N4_CARAN</name>
<evidence type="ECO:0000256" key="3">
    <source>
        <dbReference type="RuleBase" id="RU003682"/>
    </source>
</evidence>
<keyword evidence="2 3" id="KW-0408">Iron</keyword>
<protein>
    <submittedName>
        <fullName evidence="5">Gibberellin 2-beta-dioxygenase 6</fullName>
    </submittedName>
</protein>
<reference evidence="5 6" key="1">
    <citation type="submission" date="2024-04" db="EMBL/GenBank/DDBJ databases">
        <title>Genome assembly C_amara_ONT_v2.</title>
        <authorList>
            <person name="Yant L."/>
            <person name="Moore C."/>
            <person name="Slenker M."/>
        </authorList>
    </citation>
    <scope>NUCLEOTIDE SEQUENCE [LARGE SCALE GENOMIC DNA]</scope>
    <source>
        <tissue evidence="5">Leaf</tissue>
    </source>
</reference>
<dbReference type="PANTHER" id="PTHR47990">
    <property type="entry name" value="2-OXOGLUTARATE (2OG) AND FE(II)-DEPENDENT OXYGENASE SUPERFAMILY PROTEIN-RELATED"/>
    <property type="match status" value="1"/>
</dbReference>
<feature type="domain" description="Fe2OG dioxygenase" evidence="4">
    <location>
        <begin position="200"/>
        <end position="304"/>
    </location>
</feature>
<dbReference type="PRINTS" id="PR00682">
    <property type="entry name" value="IPNSYNTHASE"/>
</dbReference>
<comment type="similarity">
    <text evidence="3">Belongs to the iron/ascorbate-dependent oxidoreductase family.</text>
</comment>
<organism evidence="5 6">
    <name type="scientific">Cardamine amara subsp. amara</name>
    <dbReference type="NCBI Taxonomy" id="228776"/>
    <lineage>
        <taxon>Eukaryota</taxon>
        <taxon>Viridiplantae</taxon>
        <taxon>Streptophyta</taxon>
        <taxon>Embryophyta</taxon>
        <taxon>Tracheophyta</taxon>
        <taxon>Spermatophyta</taxon>
        <taxon>Magnoliopsida</taxon>
        <taxon>eudicotyledons</taxon>
        <taxon>Gunneridae</taxon>
        <taxon>Pentapetalae</taxon>
        <taxon>rosids</taxon>
        <taxon>malvids</taxon>
        <taxon>Brassicales</taxon>
        <taxon>Brassicaceae</taxon>
        <taxon>Cardamineae</taxon>
        <taxon>Cardamine</taxon>
    </lineage>
</organism>
<dbReference type="GO" id="GO:0046872">
    <property type="term" value="F:metal ion binding"/>
    <property type="evidence" value="ECO:0007669"/>
    <property type="project" value="UniProtKB-KW"/>
</dbReference>
<evidence type="ECO:0000256" key="2">
    <source>
        <dbReference type="ARBA" id="ARBA00023004"/>
    </source>
</evidence>
<dbReference type="SUPFAM" id="SSF51197">
    <property type="entry name" value="Clavaminate synthase-like"/>
    <property type="match status" value="1"/>
</dbReference>
<dbReference type="Pfam" id="PF03171">
    <property type="entry name" value="2OG-FeII_Oxy"/>
    <property type="match status" value="1"/>
</dbReference>
<sequence length="351" mass="39370">MSNRESYPPAYRCVFNDGDSPATAEAEPVLIQDKDIDIPVIDLERLDKKILREVCMEWGIFRLENHGVPLALTSQVQEISKSLLNLPYENKRKLFDAVNSQITYFYGTPALNQSGDALPTRAANVNVVEGFYVPISSLSKLPASSTSDDDAQQSKLSSFRVLMEEYGRHAARIAKSLFEAIAQTLNLELSDDIRSAYLSESTGLLRVYRYPRISREAAGEALGMEAHRDSSVISILKEDESGGLEIMKGEEWFGIKPVANTFIVNLGDIMQAISDDEYISVKHRVKTKMNMTTERHSMGYFVLPERDFVIKSSKYKPFTYAEFEAQVKADIQSVGSKIGLPRFNPNSPLFL</sequence>
<evidence type="ECO:0000313" key="6">
    <source>
        <dbReference type="Proteomes" id="UP001558713"/>
    </source>
</evidence>
<dbReference type="Pfam" id="PF14226">
    <property type="entry name" value="DIOX_N"/>
    <property type="match status" value="1"/>
</dbReference>